<dbReference type="Proteomes" id="UP001454036">
    <property type="component" value="Unassembled WGS sequence"/>
</dbReference>
<accession>A0AAV3RFY7</accession>
<evidence type="ECO:0000313" key="1">
    <source>
        <dbReference type="EMBL" id="GAA0175319.1"/>
    </source>
</evidence>
<comment type="caution">
    <text evidence="1">The sequence shown here is derived from an EMBL/GenBank/DDBJ whole genome shotgun (WGS) entry which is preliminary data.</text>
</comment>
<name>A0AAV3RFY7_LITER</name>
<gene>
    <name evidence="1" type="ORF">LIER_28511</name>
</gene>
<keyword evidence="2" id="KW-1185">Reference proteome</keyword>
<reference evidence="1 2" key="1">
    <citation type="submission" date="2024-01" db="EMBL/GenBank/DDBJ databases">
        <title>The complete chloroplast genome sequence of Lithospermum erythrorhizon: insights into the phylogenetic relationship among Boraginaceae species and the maternal lineages of purple gromwells.</title>
        <authorList>
            <person name="Okada T."/>
            <person name="Watanabe K."/>
        </authorList>
    </citation>
    <scope>NUCLEOTIDE SEQUENCE [LARGE SCALE GENOMIC DNA]</scope>
</reference>
<dbReference type="PANTHER" id="PTHR34380:SF1">
    <property type="entry name" value="OS01G0221300 PROTEIN"/>
    <property type="match status" value="1"/>
</dbReference>
<protein>
    <submittedName>
        <fullName evidence="1">Uncharacterized protein</fullName>
    </submittedName>
</protein>
<evidence type="ECO:0000313" key="2">
    <source>
        <dbReference type="Proteomes" id="UP001454036"/>
    </source>
</evidence>
<sequence length="188" mass="21429">MSGYVIVCVYYDYATFYFAPRNLEFGQSKIHSEICLDKYEVFGSEQSSKTFTEVDNKCSEARTIGVRSGESRRGKGTSWKTPPDMIHTLRNDPEFCLSAVCALYRQHISAGKSTDNIGFRFCDIASGTEAAKYLINDDPTNNLSRSVSEVEQERPSTLETCWKLAIKYLKQLFDMYQKKLDPLFCQEA</sequence>
<dbReference type="PANTHER" id="PTHR34380">
    <property type="entry name" value="BNAA03G12380D PROTEIN"/>
    <property type="match status" value="1"/>
</dbReference>
<dbReference type="AlphaFoldDB" id="A0AAV3RFY7"/>
<dbReference type="EMBL" id="BAABME010009525">
    <property type="protein sequence ID" value="GAA0175319.1"/>
    <property type="molecule type" value="Genomic_DNA"/>
</dbReference>
<proteinExistence type="predicted"/>
<organism evidence="1 2">
    <name type="scientific">Lithospermum erythrorhizon</name>
    <name type="common">Purple gromwell</name>
    <name type="synonym">Lithospermum officinale var. erythrorhizon</name>
    <dbReference type="NCBI Taxonomy" id="34254"/>
    <lineage>
        <taxon>Eukaryota</taxon>
        <taxon>Viridiplantae</taxon>
        <taxon>Streptophyta</taxon>
        <taxon>Embryophyta</taxon>
        <taxon>Tracheophyta</taxon>
        <taxon>Spermatophyta</taxon>
        <taxon>Magnoliopsida</taxon>
        <taxon>eudicotyledons</taxon>
        <taxon>Gunneridae</taxon>
        <taxon>Pentapetalae</taxon>
        <taxon>asterids</taxon>
        <taxon>lamiids</taxon>
        <taxon>Boraginales</taxon>
        <taxon>Boraginaceae</taxon>
        <taxon>Boraginoideae</taxon>
        <taxon>Lithospermeae</taxon>
        <taxon>Lithospermum</taxon>
    </lineage>
</organism>